<accession>A0A1A8Z2U3</accession>
<protein>
    <submittedName>
        <fullName evidence="1">Immunity protein 50</fullName>
    </submittedName>
</protein>
<evidence type="ECO:0000313" key="2">
    <source>
        <dbReference type="Proteomes" id="UP000199385"/>
    </source>
</evidence>
<reference evidence="2" key="1">
    <citation type="submission" date="2016-06" db="EMBL/GenBank/DDBJ databases">
        <authorList>
            <person name="Varghese N."/>
            <person name="Submissions Spin"/>
        </authorList>
    </citation>
    <scope>NUCLEOTIDE SEQUENCE [LARGE SCALE GENOMIC DNA]</scope>
    <source>
        <strain evidence="2">DSM 44815</strain>
    </source>
</reference>
<dbReference type="Proteomes" id="UP000199385">
    <property type="component" value="Chromosome I"/>
</dbReference>
<name>A0A1A8Z2U3_9ACTN</name>
<keyword evidence="2" id="KW-1185">Reference proteome</keyword>
<dbReference type="AlphaFoldDB" id="A0A1A8Z2U3"/>
<dbReference type="PATRIC" id="fig|261654.4.peg.453"/>
<sequence>MSWLDLVTNSHGLRQIFHGQAPALDGVDLHEISVGREGPTLRIRFDLRAFPADPPVKWRRSGFNAVQVELLFGGVSALSLQGVSVNMVADVHIEHDGKVSLLITSPAVRVTASADSVTIARIEGYIDGGRAAPAAETAQGSAR</sequence>
<dbReference type="OrthoDB" id="2867502at2"/>
<dbReference type="Pfam" id="PF15594">
    <property type="entry name" value="Imm50"/>
    <property type="match status" value="1"/>
</dbReference>
<dbReference type="InterPro" id="IPR028957">
    <property type="entry name" value="Imm50"/>
</dbReference>
<dbReference type="RefSeq" id="WP_091656441.1">
    <property type="nucleotide sequence ID" value="NZ_LT594323.1"/>
</dbReference>
<organism evidence="1 2">
    <name type="scientific">Micromonospora auratinigra</name>
    <dbReference type="NCBI Taxonomy" id="261654"/>
    <lineage>
        <taxon>Bacteria</taxon>
        <taxon>Bacillati</taxon>
        <taxon>Actinomycetota</taxon>
        <taxon>Actinomycetes</taxon>
        <taxon>Micromonosporales</taxon>
        <taxon>Micromonosporaceae</taxon>
        <taxon>Micromonospora</taxon>
    </lineage>
</organism>
<dbReference type="STRING" id="261654.GA0070611_0448"/>
<dbReference type="EMBL" id="LT594323">
    <property type="protein sequence ID" value="SBT38145.1"/>
    <property type="molecule type" value="Genomic_DNA"/>
</dbReference>
<proteinExistence type="predicted"/>
<evidence type="ECO:0000313" key="1">
    <source>
        <dbReference type="EMBL" id="SBT38145.1"/>
    </source>
</evidence>
<gene>
    <name evidence="1" type="ORF">GA0070611_0448</name>
</gene>